<accession>A0A8X7VP62</accession>
<gene>
    <name evidence="2" type="ORF">Bca52824_017477</name>
</gene>
<feature type="compositionally biased region" description="Polar residues" evidence="1">
    <location>
        <begin position="1"/>
        <end position="37"/>
    </location>
</feature>
<evidence type="ECO:0000313" key="3">
    <source>
        <dbReference type="Proteomes" id="UP000886595"/>
    </source>
</evidence>
<dbReference type="EMBL" id="JAAMPC010000004">
    <property type="protein sequence ID" value="KAG2314355.1"/>
    <property type="molecule type" value="Genomic_DNA"/>
</dbReference>
<dbReference type="Proteomes" id="UP000886595">
    <property type="component" value="Unassembled WGS sequence"/>
</dbReference>
<evidence type="ECO:0000313" key="2">
    <source>
        <dbReference type="EMBL" id="KAG2314355.1"/>
    </source>
</evidence>
<name>A0A8X7VP62_BRACI</name>
<organism evidence="2 3">
    <name type="scientific">Brassica carinata</name>
    <name type="common">Ethiopian mustard</name>
    <name type="synonym">Abyssinian cabbage</name>
    <dbReference type="NCBI Taxonomy" id="52824"/>
    <lineage>
        <taxon>Eukaryota</taxon>
        <taxon>Viridiplantae</taxon>
        <taxon>Streptophyta</taxon>
        <taxon>Embryophyta</taxon>
        <taxon>Tracheophyta</taxon>
        <taxon>Spermatophyta</taxon>
        <taxon>Magnoliopsida</taxon>
        <taxon>eudicotyledons</taxon>
        <taxon>Gunneridae</taxon>
        <taxon>Pentapetalae</taxon>
        <taxon>rosids</taxon>
        <taxon>malvids</taxon>
        <taxon>Brassicales</taxon>
        <taxon>Brassicaceae</taxon>
        <taxon>Brassiceae</taxon>
        <taxon>Brassica</taxon>
    </lineage>
</organism>
<sequence>MISNPTQFTSSRSSLSELPNQFTESHRISTGSSSPRIQPSPLFMKGTTRLTLSTFGYEISKRSRTLSINTQIFSSGGNSSNEDSGTATPQCVLDIVGRTCKFQVRVNDFNFKSARATATVSRIIDADIENEKKDGKRQRLN</sequence>
<reference evidence="2 3" key="1">
    <citation type="submission" date="2020-02" db="EMBL/GenBank/DDBJ databases">
        <authorList>
            <person name="Ma Q."/>
            <person name="Huang Y."/>
            <person name="Song X."/>
            <person name="Pei D."/>
        </authorList>
    </citation>
    <scope>NUCLEOTIDE SEQUENCE [LARGE SCALE GENOMIC DNA]</scope>
    <source>
        <strain evidence="2">Sxm20200214</strain>
        <tissue evidence="2">Leaf</tissue>
    </source>
</reference>
<protein>
    <submittedName>
        <fullName evidence="2">Uncharacterized protein</fullName>
    </submittedName>
</protein>
<dbReference type="AlphaFoldDB" id="A0A8X7VP62"/>
<proteinExistence type="predicted"/>
<feature type="region of interest" description="Disordered" evidence="1">
    <location>
        <begin position="1"/>
        <end position="43"/>
    </location>
</feature>
<comment type="caution">
    <text evidence="2">The sequence shown here is derived from an EMBL/GenBank/DDBJ whole genome shotgun (WGS) entry which is preliminary data.</text>
</comment>
<evidence type="ECO:0000256" key="1">
    <source>
        <dbReference type="SAM" id="MobiDB-lite"/>
    </source>
</evidence>
<keyword evidence="3" id="KW-1185">Reference proteome</keyword>